<dbReference type="EMBL" id="GAMC01000385">
    <property type="protein sequence ID" value="JAC06171.1"/>
    <property type="molecule type" value="mRNA"/>
</dbReference>
<evidence type="ECO:0000313" key="1">
    <source>
        <dbReference type="EMBL" id="JAC06171.1"/>
    </source>
</evidence>
<organism evidence="1">
    <name type="scientific">Ceratitis capitata</name>
    <name type="common">Mediterranean fruit fly</name>
    <name type="synonym">Tephritis capitata</name>
    <dbReference type="NCBI Taxonomy" id="7213"/>
    <lineage>
        <taxon>Eukaryota</taxon>
        <taxon>Metazoa</taxon>
        <taxon>Ecdysozoa</taxon>
        <taxon>Arthropoda</taxon>
        <taxon>Hexapoda</taxon>
        <taxon>Insecta</taxon>
        <taxon>Pterygota</taxon>
        <taxon>Neoptera</taxon>
        <taxon>Endopterygota</taxon>
        <taxon>Diptera</taxon>
        <taxon>Brachycera</taxon>
        <taxon>Muscomorpha</taxon>
        <taxon>Tephritoidea</taxon>
        <taxon>Tephritidae</taxon>
        <taxon>Ceratitis</taxon>
        <taxon>Ceratitis</taxon>
    </lineage>
</organism>
<dbReference type="AlphaFoldDB" id="W8BXQ3"/>
<feature type="non-terminal residue" evidence="1">
    <location>
        <position position="340"/>
    </location>
</feature>
<accession>W8BXQ3</accession>
<name>W8BXQ3_CERCA</name>
<sequence length="340" mass="39444">MAVTPKFSSLQERKRYFADVKFGKLPNQDKKPQPQRNMTHSEYQMLQALSETVEQGYLEQQGTEITKIPYFTNNVEGVNIFKENKKPSGNDLGFHLRFILEKIIFKVFESNDVNPEQVDLNKILLHLQYPMEKDVIQQCSNMVFDSLIVQNDGFTTVRISDVILYAMVKDCSYHMMALSGTRDVYLLGSDIQFENYYLSRPEFDNYFITLTKTVYATTLIGRNVDQLGLMDYPSYQFSLGTYSFGTSYSNKFLRTLISNTLVHVIPFWNSVFNSSFLVELATTDVKFNYQHDTIFAYYEHDIEIKCFNHVSNRTENIMAIPLTVSLANDDDSMKPFDVYT</sequence>
<proteinExistence type="evidence at transcript level"/>
<protein>
    <submittedName>
        <fullName evidence="1">Uncharacterized protein</fullName>
    </submittedName>
</protein>
<reference evidence="1" key="1">
    <citation type="submission" date="2013-07" db="EMBL/GenBank/DDBJ databases">
        <authorList>
            <person name="Geib S."/>
        </authorList>
    </citation>
    <scope>NUCLEOTIDE SEQUENCE</scope>
</reference>
<reference evidence="1" key="2">
    <citation type="journal article" date="2014" name="BMC Genomics">
        <title>A genomic perspective to assessing quality of mass-reared SIT flies used in Mediterranean fruit fly (Ceratitis capitata) eradication in California.</title>
        <authorList>
            <person name="Calla B."/>
            <person name="Hall B."/>
            <person name="Hou S."/>
            <person name="Geib S.M."/>
        </authorList>
    </citation>
    <scope>NUCLEOTIDE SEQUENCE</scope>
</reference>